<keyword evidence="16" id="KW-0675">Receptor</keyword>
<feature type="domain" description="TonB-dependent receptor-like beta-barrel" evidence="14">
    <location>
        <begin position="320"/>
        <end position="758"/>
    </location>
</feature>
<dbReference type="GO" id="GO:0009279">
    <property type="term" value="C:cell outer membrane"/>
    <property type="evidence" value="ECO:0007669"/>
    <property type="project" value="UniProtKB-SubCell"/>
</dbReference>
<proteinExistence type="inferred from homology"/>
<keyword evidence="17" id="KW-1185">Reference proteome</keyword>
<evidence type="ECO:0000259" key="15">
    <source>
        <dbReference type="Pfam" id="PF07715"/>
    </source>
</evidence>
<evidence type="ECO:0000256" key="1">
    <source>
        <dbReference type="ARBA" id="ARBA00004571"/>
    </source>
</evidence>
<reference evidence="16 17" key="1">
    <citation type="submission" date="2017-12" db="EMBL/GenBank/DDBJ databases">
        <authorList>
            <person name="Hurst M.R.H."/>
        </authorList>
    </citation>
    <scope>NUCLEOTIDE SEQUENCE [LARGE SCALE GENOMIC DNA]</scope>
    <source>
        <strain evidence="16 17">SY-3-19</strain>
    </source>
</reference>
<evidence type="ECO:0000256" key="3">
    <source>
        <dbReference type="ARBA" id="ARBA00022452"/>
    </source>
</evidence>
<evidence type="ECO:0000256" key="11">
    <source>
        <dbReference type="PROSITE-ProRule" id="PRU01360"/>
    </source>
</evidence>
<dbReference type="Proteomes" id="UP000239504">
    <property type="component" value="Unassembled WGS sequence"/>
</dbReference>
<evidence type="ECO:0000256" key="8">
    <source>
        <dbReference type="ARBA" id="ARBA00023077"/>
    </source>
</evidence>
<name>A0A2S7K0F7_9PROT</name>
<keyword evidence="6" id="KW-0408">Iron</keyword>
<keyword evidence="9 11" id="KW-0472">Membrane</keyword>
<keyword evidence="5 11" id="KW-0812">Transmembrane</keyword>
<dbReference type="GO" id="GO:0006826">
    <property type="term" value="P:iron ion transport"/>
    <property type="evidence" value="ECO:0007669"/>
    <property type="project" value="UniProtKB-KW"/>
</dbReference>
<evidence type="ECO:0000313" key="17">
    <source>
        <dbReference type="Proteomes" id="UP000239504"/>
    </source>
</evidence>
<dbReference type="Pfam" id="PF00593">
    <property type="entry name" value="TonB_dep_Rec_b-barrel"/>
    <property type="match status" value="1"/>
</dbReference>
<feature type="domain" description="TonB-dependent receptor plug" evidence="15">
    <location>
        <begin position="75"/>
        <end position="183"/>
    </location>
</feature>
<evidence type="ECO:0000256" key="5">
    <source>
        <dbReference type="ARBA" id="ARBA00022692"/>
    </source>
</evidence>
<keyword evidence="10 11" id="KW-0998">Cell outer membrane</keyword>
<dbReference type="InterPro" id="IPR000531">
    <property type="entry name" value="Beta-barrel_TonB"/>
</dbReference>
<evidence type="ECO:0000256" key="6">
    <source>
        <dbReference type="ARBA" id="ARBA00023004"/>
    </source>
</evidence>
<dbReference type="Pfam" id="PF07715">
    <property type="entry name" value="Plug"/>
    <property type="match status" value="1"/>
</dbReference>
<evidence type="ECO:0000256" key="13">
    <source>
        <dbReference type="RuleBase" id="RU003357"/>
    </source>
</evidence>
<protein>
    <submittedName>
        <fullName evidence="16">TonB-dependent receptor</fullName>
    </submittedName>
</protein>
<evidence type="ECO:0000256" key="12">
    <source>
        <dbReference type="PROSITE-ProRule" id="PRU10143"/>
    </source>
</evidence>
<keyword evidence="4" id="KW-0410">Iron transport</keyword>
<dbReference type="OrthoDB" id="7313036at2"/>
<evidence type="ECO:0000256" key="4">
    <source>
        <dbReference type="ARBA" id="ARBA00022496"/>
    </source>
</evidence>
<dbReference type="EMBL" id="PJCH01000015">
    <property type="protein sequence ID" value="PQA85984.1"/>
    <property type="molecule type" value="Genomic_DNA"/>
</dbReference>
<sequence length="792" mass="86855">MPHPWLRRPLQLRLRDELREEYPMKLKQLLVSTSLVTALTALAAPAIAQDAAGADDGKRRLDTITVTAQRRESTVQDSAIAVTGVTGDNLEKDRILNYSDLARSISSLSYTENSPLDQEFNIRGITNTRLDAPSSDQSVGIFIDDVYIGRSGLLNADFFDVDRVEVIRGPQGVLLGRNVVGGAISIYTAEPEFDFGGAFNAEFGNYDARLFNGHLTGEIAPGLAARISFQSRTRDGYNRDVQDRRDLDDLDSIQFRGQLLWEPSSIQDFRTKLSFDYMDDSSNGIHRVAIPTDPAAPGPWSAARALVDAALPGGLGVRDSLPGTFRFVGESFDRGQELTREAFGVTLDIEKGLGEVATFKSITAYRAGEAYSLYNQPGFGPSNPIVGSAVPLAFASVVNEDEEIRQFTQEVRLVSNENGGPFDWIIGAYLQEDDIDKVDRFLYEIDSPVPAFGALSGESNWTNNGENSNRAVFGQLGFQLSDTIHLSAGVRWSRDKKSGVASGRAAATGDRYNPSDPTPAAPLISDFTDVPYSTKSSELTPQATIEWKPQDGLLAYFTYSKGYKGGGFEDTPANATAATIAYDPETAQNFELGLKLELFDGRGRINTAGFLIDYKDLQVTQTDDGCLCNITDNAADARILGVETEMQFVVTNNLFLFGAATLLDTEYKDFVDSNGLVNTGNRLQRTPGYQFNVGAEVTTDFLGHPDALTLRGSYARQGKLYWLPDNFQHENPYGLLDARLTYAPEDQNYSLSLWGKNLTDKLYRTNIVAFFGDEVSTLGAPRTWGISLGYSF</sequence>
<comment type="similarity">
    <text evidence="11 13">Belongs to the TonB-dependent receptor family.</text>
</comment>
<comment type="caution">
    <text evidence="16">The sequence shown here is derived from an EMBL/GenBank/DDBJ whole genome shotgun (WGS) entry which is preliminary data.</text>
</comment>
<dbReference type="PANTHER" id="PTHR32552:SF81">
    <property type="entry name" value="TONB-DEPENDENT OUTER MEMBRANE RECEPTOR"/>
    <property type="match status" value="1"/>
</dbReference>
<dbReference type="InterPro" id="IPR036942">
    <property type="entry name" value="Beta-barrel_TonB_sf"/>
</dbReference>
<dbReference type="InterPro" id="IPR012910">
    <property type="entry name" value="Plug_dom"/>
</dbReference>
<evidence type="ECO:0000256" key="9">
    <source>
        <dbReference type="ARBA" id="ARBA00023136"/>
    </source>
</evidence>
<feature type="short sequence motif" description="TonB box" evidence="12">
    <location>
        <begin position="63"/>
        <end position="69"/>
    </location>
</feature>
<gene>
    <name evidence="16" type="ORF">CW354_16505</name>
</gene>
<accession>A0A2S7K0F7</accession>
<organism evidence="16 17">
    <name type="scientific">Hyphococcus luteus</name>
    <dbReference type="NCBI Taxonomy" id="2058213"/>
    <lineage>
        <taxon>Bacteria</taxon>
        <taxon>Pseudomonadati</taxon>
        <taxon>Pseudomonadota</taxon>
        <taxon>Alphaproteobacteria</taxon>
        <taxon>Parvularculales</taxon>
        <taxon>Parvularculaceae</taxon>
        <taxon>Hyphococcus</taxon>
    </lineage>
</organism>
<keyword evidence="3 11" id="KW-1134">Transmembrane beta strand</keyword>
<evidence type="ECO:0000259" key="14">
    <source>
        <dbReference type="Pfam" id="PF00593"/>
    </source>
</evidence>
<keyword evidence="8 12" id="KW-0798">TonB box</keyword>
<dbReference type="InterPro" id="IPR039426">
    <property type="entry name" value="TonB-dep_rcpt-like"/>
</dbReference>
<keyword evidence="7" id="KW-0406">Ion transport</keyword>
<dbReference type="Gene3D" id="2.40.170.20">
    <property type="entry name" value="TonB-dependent receptor, beta-barrel domain"/>
    <property type="match status" value="1"/>
</dbReference>
<dbReference type="SUPFAM" id="SSF56935">
    <property type="entry name" value="Porins"/>
    <property type="match status" value="1"/>
</dbReference>
<dbReference type="AlphaFoldDB" id="A0A2S7K0F7"/>
<evidence type="ECO:0000256" key="2">
    <source>
        <dbReference type="ARBA" id="ARBA00022448"/>
    </source>
</evidence>
<dbReference type="PROSITE" id="PS00430">
    <property type="entry name" value="TONB_DEPENDENT_REC_1"/>
    <property type="match status" value="1"/>
</dbReference>
<keyword evidence="2 11" id="KW-0813">Transport</keyword>
<dbReference type="PANTHER" id="PTHR32552">
    <property type="entry name" value="FERRICHROME IRON RECEPTOR-RELATED"/>
    <property type="match status" value="1"/>
</dbReference>
<dbReference type="InterPro" id="IPR010916">
    <property type="entry name" value="TonB_box_CS"/>
</dbReference>
<evidence type="ECO:0000313" key="16">
    <source>
        <dbReference type="EMBL" id="PQA85984.1"/>
    </source>
</evidence>
<comment type="subcellular location">
    <subcellularLocation>
        <location evidence="1 11">Cell outer membrane</location>
        <topology evidence="1 11">Multi-pass membrane protein</topology>
    </subcellularLocation>
</comment>
<evidence type="ECO:0000256" key="10">
    <source>
        <dbReference type="ARBA" id="ARBA00023237"/>
    </source>
</evidence>
<evidence type="ECO:0000256" key="7">
    <source>
        <dbReference type="ARBA" id="ARBA00023065"/>
    </source>
</evidence>
<dbReference type="PROSITE" id="PS52016">
    <property type="entry name" value="TONB_DEPENDENT_REC_3"/>
    <property type="match status" value="1"/>
</dbReference>